<feature type="compositionally biased region" description="Acidic residues" evidence="11">
    <location>
        <begin position="435"/>
        <end position="452"/>
    </location>
</feature>
<sequence>MTGDRTESPAANGARIEISDLAVSLGGVEILENVSVTAEPGEFVGLVGPNGAGKTTLLRAISGAVSPTRGTVTIDGTDLHDRSSKAASRLVAVVPQDTTLSFSFDVRTVVEMGRYPHRSRFSPPTEDDRTHVERALERTRTAEFADRPIDEVSGGERQRVVLARAIAQDTPVLLLDEPTASLDVNHQIETLELVRDLVEDGTTVVAAIHDLNLAARYCDRLVALADGSVLEAGPPESVLTAKTLESAFDVTATVMENPATGTPAVTALRETEREPLPERVHVVGNGSTAANVVSRLVTADIECTVGPVSSGDVAAEVARQHGLETLEVEPFAALSAADRSSVRRHLEAADVTVAADLEVGAGNQLLLEDLAETPSLVVVDSRPFAERNHAGDRARTLYERCRQSARIASVGGILEAIDEVDDGFGSPLETGGESSEGEPEDVEPPDAESTDD</sequence>
<dbReference type="EC" id="7.6.2.8" evidence="8"/>
<keyword evidence="1" id="KW-0813">Transport</keyword>
<dbReference type="AlphaFoldDB" id="A0A8J8Q4M8"/>
<comment type="caution">
    <text evidence="13">The sequence shown here is derived from an EMBL/GenBank/DDBJ whole genome shotgun (WGS) entry which is preliminary data.</text>
</comment>
<dbReference type="PROSITE" id="PS50893">
    <property type="entry name" value="ABC_TRANSPORTER_2"/>
    <property type="match status" value="1"/>
</dbReference>
<dbReference type="RefSeq" id="WP_148859611.1">
    <property type="nucleotide sequence ID" value="NZ_PHNJ01000012.1"/>
</dbReference>
<dbReference type="CDD" id="cd03214">
    <property type="entry name" value="ABC_Iron-Siderophores_B12_Hemin"/>
    <property type="match status" value="1"/>
</dbReference>
<dbReference type="Pfam" id="PF00005">
    <property type="entry name" value="ABC_tran"/>
    <property type="match status" value="1"/>
</dbReference>
<comment type="subunit">
    <text evidence="7">The complex is composed of two ATP-binding proteins (BtuD), two transmembrane proteins (BtuC) and a solute-binding protein (BtuF).</text>
</comment>
<name>A0A8J8Q4M8_9EURY</name>
<keyword evidence="4" id="KW-1278">Translocase</keyword>
<evidence type="ECO:0000259" key="12">
    <source>
        <dbReference type="PROSITE" id="PS50893"/>
    </source>
</evidence>
<evidence type="ECO:0000313" key="13">
    <source>
        <dbReference type="EMBL" id="TYL37125.1"/>
    </source>
</evidence>
<proteinExistence type="predicted"/>
<protein>
    <recommendedName>
        <fullName evidence="9">Cobalamin import ATP-binding protein BtuD</fullName>
        <ecNumber evidence="8">7.6.2.8</ecNumber>
    </recommendedName>
    <alternativeName>
        <fullName evidence="10">Vitamin B12-transporting ATPase</fullName>
    </alternativeName>
</protein>
<accession>A0A8J8Q4M8</accession>
<dbReference type="InterPro" id="IPR003439">
    <property type="entry name" value="ABC_transporter-like_ATP-bd"/>
</dbReference>
<dbReference type="InterPro" id="IPR017871">
    <property type="entry name" value="ABC_transporter-like_CS"/>
</dbReference>
<organism evidence="13 14">
    <name type="scientific">Natronococcus pandeyae</name>
    <dbReference type="NCBI Taxonomy" id="2055836"/>
    <lineage>
        <taxon>Archaea</taxon>
        <taxon>Methanobacteriati</taxon>
        <taxon>Methanobacteriota</taxon>
        <taxon>Stenosarchaea group</taxon>
        <taxon>Halobacteria</taxon>
        <taxon>Halobacteriales</taxon>
        <taxon>Natrialbaceae</taxon>
        <taxon>Natronococcus</taxon>
    </lineage>
</organism>
<comment type="catalytic activity">
    <reaction evidence="5">
        <text>an R-cob(III)alamin(out) + ATP + H2O = an R-cob(III)alamin(in) + ADP + phosphate + H(+)</text>
        <dbReference type="Rhea" id="RHEA:17873"/>
        <dbReference type="ChEBI" id="CHEBI:15377"/>
        <dbReference type="ChEBI" id="CHEBI:15378"/>
        <dbReference type="ChEBI" id="CHEBI:30616"/>
        <dbReference type="ChEBI" id="CHEBI:43474"/>
        <dbReference type="ChEBI" id="CHEBI:140785"/>
        <dbReference type="ChEBI" id="CHEBI:456216"/>
        <dbReference type="EC" id="7.6.2.8"/>
    </reaction>
</comment>
<dbReference type="GO" id="GO:0016887">
    <property type="term" value="F:ATP hydrolysis activity"/>
    <property type="evidence" value="ECO:0007669"/>
    <property type="project" value="InterPro"/>
</dbReference>
<evidence type="ECO:0000256" key="11">
    <source>
        <dbReference type="SAM" id="MobiDB-lite"/>
    </source>
</evidence>
<dbReference type="PANTHER" id="PTHR42794">
    <property type="entry name" value="HEMIN IMPORT ATP-BINDING PROTEIN HMUV"/>
    <property type="match status" value="1"/>
</dbReference>
<comment type="function">
    <text evidence="6">Required for corrinoid utilization. Probably part of the ABC transporter complex BtuCDF involved in cobalamin (vitamin B12) import. Probably responsible for energy coupling to the transport system.</text>
</comment>
<dbReference type="Proteomes" id="UP000766904">
    <property type="component" value="Unassembled WGS sequence"/>
</dbReference>
<evidence type="ECO:0000256" key="10">
    <source>
        <dbReference type="ARBA" id="ARBA00077139"/>
    </source>
</evidence>
<reference evidence="13" key="1">
    <citation type="submission" date="2017-11" db="EMBL/GenBank/DDBJ databases">
        <authorList>
            <person name="Kajale S.C."/>
            <person name="Sharma A."/>
        </authorList>
    </citation>
    <scope>NUCLEOTIDE SEQUENCE</scope>
    <source>
        <strain evidence="13">LS1_42</strain>
    </source>
</reference>
<evidence type="ECO:0000256" key="6">
    <source>
        <dbReference type="ARBA" id="ARBA00058960"/>
    </source>
</evidence>
<dbReference type="FunFam" id="3.40.50.300:FF:000134">
    <property type="entry name" value="Iron-enterobactin ABC transporter ATP-binding protein"/>
    <property type="match status" value="1"/>
</dbReference>
<dbReference type="InterPro" id="IPR003593">
    <property type="entry name" value="AAA+_ATPase"/>
</dbReference>
<dbReference type="NCBIfam" id="NF010068">
    <property type="entry name" value="PRK13548.1"/>
    <property type="match status" value="1"/>
</dbReference>
<dbReference type="PANTHER" id="PTHR42794:SF1">
    <property type="entry name" value="HEMIN IMPORT ATP-BINDING PROTEIN HMUV"/>
    <property type="match status" value="1"/>
</dbReference>
<keyword evidence="2" id="KW-0547">Nucleotide-binding</keyword>
<dbReference type="InterPro" id="IPR027417">
    <property type="entry name" value="P-loop_NTPase"/>
</dbReference>
<keyword evidence="3 13" id="KW-0067">ATP-binding</keyword>
<evidence type="ECO:0000256" key="5">
    <source>
        <dbReference type="ARBA" id="ARBA00050590"/>
    </source>
</evidence>
<evidence type="ECO:0000256" key="1">
    <source>
        <dbReference type="ARBA" id="ARBA00022448"/>
    </source>
</evidence>
<evidence type="ECO:0000256" key="2">
    <source>
        <dbReference type="ARBA" id="ARBA00022741"/>
    </source>
</evidence>
<evidence type="ECO:0000256" key="8">
    <source>
        <dbReference type="ARBA" id="ARBA00066387"/>
    </source>
</evidence>
<dbReference type="EMBL" id="PHNJ01000012">
    <property type="protein sequence ID" value="TYL37125.1"/>
    <property type="molecule type" value="Genomic_DNA"/>
</dbReference>
<dbReference type="GO" id="GO:0015420">
    <property type="term" value="F:ABC-type vitamin B12 transporter activity"/>
    <property type="evidence" value="ECO:0007669"/>
    <property type="project" value="UniProtKB-EC"/>
</dbReference>
<evidence type="ECO:0000313" key="14">
    <source>
        <dbReference type="Proteomes" id="UP000766904"/>
    </source>
</evidence>
<evidence type="ECO:0000256" key="7">
    <source>
        <dbReference type="ARBA" id="ARBA00064420"/>
    </source>
</evidence>
<evidence type="ECO:0000256" key="4">
    <source>
        <dbReference type="ARBA" id="ARBA00022967"/>
    </source>
</evidence>
<dbReference type="SUPFAM" id="SSF52540">
    <property type="entry name" value="P-loop containing nucleoside triphosphate hydrolases"/>
    <property type="match status" value="1"/>
</dbReference>
<dbReference type="Gene3D" id="3.40.50.300">
    <property type="entry name" value="P-loop containing nucleotide triphosphate hydrolases"/>
    <property type="match status" value="1"/>
</dbReference>
<gene>
    <name evidence="13" type="ORF">CV102_19115</name>
</gene>
<dbReference type="OrthoDB" id="24644at2157"/>
<dbReference type="GO" id="GO:0005524">
    <property type="term" value="F:ATP binding"/>
    <property type="evidence" value="ECO:0007669"/>
    <property type="project" value="UniProtKB-KW"/>
</dbReference>
<dbReference type="PROSITE" id="PS00211">
    <property type="entry name" value="ABC_TRANSPORTER_1"/>
    <property type="match status" value="1"/>
</dbReference>
<dbReference type="SMART" id="SM00382">
    <property type="entry name" value="AAA"/>
    <property type="match status" value="1"/>
</dbReference>
<evidence type="ECO:0000256" key="9">
    <source>
        <dbReference type="ARBA" id="ARBA00073649"/>
    </source>
</evidence>
<feature type="region of interest" description="Disordered" evidence="11">
    <location>
        <begin position="420"/>
        <end position="452"/>
    </location>
</feature>
<feature type="domain" description="ABC transporter" evidence="12">
    <location>
        <begin position="16"/>
        <end position="251"/>
    </location>
</feature>
<evidence type="ECO:0000256" key="3">
    <source>
        <dbReference type="ARBA" id="ARBA00022840"/>
    </source>
</evidence>
<keyword evidence="14" id="KW-1185">Reference proteome</keyword>